<dbReference type="Proteomes" id="UP001166093">
    <property type="component" value="Unassembled WGS sequence"/>
</dbReference>
<evidence type="ECO:0000256" key="1">
    <source>
        <dbReference type="ARBA" id="ARBA00009258"/>
    </source>
</evidence>
<dbReference type="Pfam" id="PF01728">
    <property type="entry name" value="FtsJ"/>
    <property type="match status" value="1"/>
</dbReference>
<protein>
    <recommendedName>
        <fullName evidence="6">rRNA methyltransferase 2, mitochondrial</fullName>
    </recommendedName>
</protein>
<dbReference type="InterPro" id="IPR029063">
    <property type="entry name" value="SAM-dependent_MTases_sf"/>
</dbReference>
<reference evidence="8" key="1">
    <citation type="journal article" date="2021" name="Cell">
        <title>Tracing the genetic footprints of vertebrate landing in non-teleost ray-finned fishes.</title>
        <authorList>
            <person name="Bi X."/>
            <person name="Wang K."/>
            <person name="Yang L."/>
            <person name="Pan H."/>
            <person name="Jiang H."/>
            <person name="Wei Q."/>
            <person name="Fang M."/>
            <person name="Yu H."/>
            <person name="Zhu C."/>
            <person name="Cai Y."/>
            <person name="He Y."/>
            <person name="Gan X."/>
            <person name="Zeng H."/>
            <person name="Yu D."/>
            <person name="Zhu Y."/>
            <person name="Jiang H."/>
            <person name="Qiu Q."/>
            <person name="Yang H."/>
            <person name="Zhang Y.E."/>
            <person name="Wang W."/>
            <person name="Zhu M."/>
            <person name="He S."/>
            <person name="Zhang G."/>
        </authorList>
    </citation>
    <scope>NUCLEOTIDE SEQUENCE</scope>
    <source>
        <strain evidence="8">Pddl_001</strain>
    </source>
</reference>
<dbReference type="SUPFAM" id="SSF53335">
    <property type="entry name" value="S-adenosyl-L-methionine-dependent methyltransferases"/>
    <property type="match status" value="1"/>
</dbReference>
<evidence type="ECO:0000256" key="5">
    <source>
        <dbReference type="ARBA" id="ARBA00022691"/>
    </source>
</evidence>
<dbReference type="PANTHER" id="PTHR10920:SF18">
    <property type="entry name" value="RRNA METHYLTRANSFERASE 2, MITOCHONDRIAL"/>
    <property type="match status" value="1"/>
</dbReference>
<keyword evidence="3 8" id="KW-0489">Methyltransferase</keyword>
<dbReference type="GO" id="GO:0032259">
    <property type="term" value="P:methylation"/>
    <property type="evidence" value="ECO:0007669"/>
    <property type="project" value="UniProtKB-KW"/>
</dbReference>
<accession>A0ABS2XKT0</accession>
<gene>
    <name evidence="8" type="primary">Mrm2_0</name>
    <name evidence="8" type="ORF">GTO93_0009077</name>
</gene>
<keyword evidence="9" id="KW-1185">Reference proteome</keyword>
<sequence>MVRQLKDPFVKEAQVQNYRCRSAFKLLDITEKHRILQPGLSVVDYGAAPGAWSQVAVEKAGADTEVPTGFVIAHFLADSDVTDPATQNRLQELLPAHRANVIPSDMAPNASGFKEMDHERLISMCLSVLDLAEKVLQPGGTFLCKCWDGGQTSLLKNKLAQSFQDIRTIKPQASRKESAEMFLLAKNYRKK</sequence>
<comment type="caution">
    <text evidence="8">The sequence shown here is derived from an EMBL/GenBank/DDBJ whole genome shotgun (WGS) entry which is preliminary data.</text>
</comment>
<feature type="domain" description="Ribosomal RNA methyltransferase FtsJ" evidence="7">
    <location>
        <begin position="18"/>
        <end position="188"/>
    </location>
</feature>
<dbReference type="HAMAP" id="MF_01547">
    <property type="entry name" value="RNA_methyltr_E"/>
    <property type="match status" value="1"/>
</dbReference>
<comment type="similarity">
    <text evidence="1">Belongs to the class I-like SAM-binding methyltransferase superfamily. RNA methyltransferase RlmE family.</text>
</comment>
<evidence type="ECO:0000256" key="4">
    <source>
        <dbReference type="ARBA" id="ARBA00022679"/>
    </source>
</evidence>
<evidence type="ECO:0000313" key="9">
    <source>
        <dbReference type="Proteomes" id="UP001166093"/>
    </source>
</evidence>
<dbReference type="PANTHER" id="PTHR10920">
    <property type="entry name" value="RIBOSOMAL RNA METHYLTRANSFERASE"/>
    <property type="match status" value="1"/>
</dbReference>
<feature type="non-terminal residue" evidence="8">
    <location>
        <position position="191"/>
    </location>
</feature>
<keyword evidence="5" id="KW-0949">S-adenosyl-L-methionine</keyword>
<dbReference type="InterPro" id="IPR050082">
    <property type="entry name" value="RNA_methyltr_RlmE"/>
</dbReference>
<evidence type="ECO:0000256" key="2">
    <source>
        <dbReference type="ARBA" id="ARBA00022552"/>
    </source>
</evidence>
<organism evidence="8 9">
    <name type="scientific">Polyodon spathula</name>
    <name type="common">North American paddlefish</name>
    <name type="synonym">Squalus spathula</name>
    <dbReference type="NCBI Taxonomy" id="7913"/>
    <lineage>
        <taxon>Eukaryota</taxon>
        <taxon>Metazoa</taxon>
        <taxon>Chordata</taxon>
        <taxon>Craniata</taxon>
        <taxon>Vertebrata</taxon>
        <taxon>Euteleostomi</taxon>
        <taxon>Actinopterygii</taxon>
        <taxon>Chondrostei</taxon>
        <taxon>Acipenseriformes</taxon>
        <taxon>Polyodontidae</taxon>
        <taxon>Polyodon</taxon>
    </lineage>
</organism>
<dbReference type="EMBL" id="JAAWVQ010043489">
    <property type="protein sequence ID" value="MBN3274744.1"/>
    <property type="molecule type" value="Genomic_DNA"/>
</dbReference>
<evidence type="ECO:0000313" key="8">
    <source>
        <dbReference type="EMBL" id="MBN3274744.1"/>
    </source>
</evidence>
<evidence type="ECO:0000256" key="3">
    <source>
        <dbReference type="ARBA" id="ARBA00022603"/>
    </source>
</evidence>
<proteinExistence type="inferred from homology"/>
<name>A0ABS2XKT0_POLSP</name>
<evidence type="ECO:0000259" key="7">
    <source>
        <dbReference type="Pfam" id="PF01728"/>
    </source>
</evidence>
<dbReference type="InterPro" id="IPR002877">
    <property type="entry name" value="RNA_MeTrfase_FtsJ_dom"/>
</dbReference>
<keyword evidence="2" id="KW-0698">rRNA processing</keyword>
<dbReference type="Gene3D" id="3.40.50.150">
    <property type="entry name" value="Vaccinia Virus protein VP39"/>
    <property type="match status" value="1"/>
</dbReference>
<evidence type="ECO:0000256" key="6">
    <source>
        <dbReference type="ARBA" id="ARBA00041184"/>
    </source>
</evidence>
<feature type="non-terminal residue" evidence="8">
    <location>
        <position position="1"/>
    </location>
</feature>
<keyword evidence="4" id="KW-0808">Transferase</keyword>
<dbReference type="InterPro" id="IPR015507">
    <property type="entry name" value="rRNA-MeTfrase_E"/>
</dbReference>
<dbReference type="PIRSF" id="PIRSF005461">
    <property type="entry name" value="23S_rRNA_mtase"/>
    <property type="match status" value="1"/>
</dbReference>
<dbReference type="GO" id="GO:0008168">
    <property type="term" value="F:methyltransferase activity"/>
    <property type="evidence" value="ECO:0007669"/>
    <property type="project" value="UniProtKB-KW"/>
</dbReference>